<dbReference type="InterPro" id="IPR000467">
    <property type="entry name" value="G_patch_dom"/>
</dbReference>
<dbReference type="InterPro" id="IPR001374">
    <property type="entry name" value="R3H_dom"/>
</dbReference>
<feature type="region of interest" description="Disordered" evidence="10">
    <location>
        <begin position="549"/>
        <end position="588"/>
    </location>
</feature>
<feature type="compositionally biased region" description="Acidic residues" evidence="10">
    <location>
        <begin position="253"/>
        <end position="285"/>
    </location>
</feature>
<feature type="transmembrane region" description="Helical" evidence="11">
    <location>
        <begin position="1254"/>
        <end position="1280"/>
    </location>
</feature>
<dbReference type="Pfam" id="PF02990">
    <property type="entry name" value="EMP70"/>
    <property type="match status" value="1"/>
</dbReference>
<dbReference type="EMBL" id="AWWV01015529">
    <property type="protein sequence ID" value="OMO52291.1"/>
    <property type="molecule type" value="Genomic_DNA"/>
</dbReference>
<evidence type="ECO:0000256" key="3">
    <source>
        <dbReference type="ARBA" id="ARBA00005227"/>
    </source>
</evidence>
<evidence type="ECO:0000256" key="2">
    <source>
        <dbReference type="ARBA" id="ARBA00004653"/>
    </source>
</evidence>
<dbReference type="PROSITE" id="PS50174">
    <property type="entry name" value="G_PATCH"/>
    <property type="match status" value="2"/>
</dbReference>
<dbReference type="Gene3D" id="3.30.1370.50">
    <property type="entry name" value="R3H-like domain"/>
    <property type="match status" value="1"/>
</dbReference>
<feature type="compositionally biased region" description="Acidic residues" evidence="10">
    <location>
        <begin position="294"/>
        <end position="309"/>
    </location>
</feature>
<feature type="domain" description="G-patch" evidence="12">
    <location>
        <begin position="635"/>
        <end position="681"/>
    </location>
</feature>
<reference evidence="13 14" key="1">
    <citation type="submission" date="2013-09" db="EMBL/GenBank/DDBJ databases">
        <title>Corchorus capsularis genome sequencing.</title>
        <authorList>
            <person name="Alam M."/>
            <person name="Haque M.S."/>
            <person name="Islam M.S."/>
            <person name="Emdad E.M."/>
            <person name="Islam M.M."/>
            <person name="Ahmed B."/>
            <person name="Halim A."/>
            <person name="Hossen Q.M.M."/>
            <person name="Hossain M.Z."/>
            <person name="Ahmed R."/>
            <person name="Khan M.M."/>
            <person name="Islam R."/>
            <person name="Rashid M.M."/>
            <person name="Khan S.A."/>
            <person name="Rahman M.S."/>
            <person name="Alam M."/>
        </authorList>
    </citation>
    <scope>NUCLEOTIDE SEQUENCE [LARGE SCALE GENOMIC DNA]</scope>
    <source>
        <strain evidence="14">cv. CVL-1</strain>
        <tissue evidence="13">Whole seedling</tissue>
    </source>
</reference>
<dbReference type="GO" id="GO:0010008">
    <property type="term" value="C:endosome membrane"/>
    <property type="evidence" value="ECO:0007669"/>
    <property type="project" value="UniProtKB-SubCell"/>
</dbReference>
<keyword evidence="6" id="KW-0967">Endosome</keyword>
<feature type="transmembrane region" description="Helical" evidence="11">
    <location>
        <begin position="1131"/>
        <end position="1151"/>
    </location>
</feature>
<dbReference type="GO" id="GO:0003676">
    <property type="term" value="F:nucleic acid binding"/>
    <property type="evidence" value="ECO:0007669"/>
    <property type="project" value="InterPro"/>
</dbReference>
<dbReference type="PANTHER" id="PTHR47423">
    <property type="entry name" value="G-PATCH DOMAIN CONTAINING PROTEIN"/>
    <property type="match status" value="1"/>
</dbReference>
<feature type="transmembrane region" description="Helical" evidence="11">
    <location>
        <begin position="1095"/>
        <end position="1119"/>
    </location>
</feature>
<feature type="transmembrane region" description="Helical" evidence="11">
    <location>
        <begin position="1030"/>
        <end position="1052"/>
    </location>
</feature>
<dbReference type="InterPro" id="IPR036867">
    <property type="entry name" value="R3H_dom_sf"/>
</dbReference>
<dbReference type="InterPro" id="IPR004240">
    <property type="entry name" value="EMP70"/>
</dbReference>
<feature type="compositionally biased region" description="Low complexity" evidence="10">
    <location>
        <begin position="15"/>
        <end position="30"/>
    </location>
</feature>
<dbReference type="Pfam" id="PF01585">
    <property type="entry name" value="G-patch"/>
    <property type="match status" value="2"/>
</dbReference>
<protein>
    <recommendedName>
        <fullName evidence="12">G-patch domain-containing protein</fullName>
    </recommendedName>
</protein>
<feature type="transmembrane region" description="Helical" evidence="11">
    <location>
        <begin position="1286"/>
        <end position="1309"/>
    </location>
</feature>
<evidence type="ECO:0000259" key="12">
    <source>
        <dbReference type="PROSITE" id="PS50174"/>
    </source>
</evidence>
<feature type="region of interest" description="Disordered" evidence="10">
    <location>
        <begin position="171"/>
        <end position="222"/>
    </location>
</feature>
<comment type="subcellular location">
    <subcellularLocation>
        <location evidence="1">Endosome membrane</location>
        <topology evidence="1">Multi-pass membrane protein</topology>
    </subcellularLocation>
    <subcellularLocation>
        <location evidence="2">Golgi apparatus membrane</location>
        <topology evidence="2">Multi-pass membrane protein</topology>
    </subcellularLocation>
</comment>
<feature type="transmembrane region" description="Helical" evidence="11">
    <location>
        <begin position="1321"/>
        <end position="1345"/>
    </location>
</feature>
<keyword evidence="8" id="KW-0333">Golgi apparatus</keyword>
<evidence type="ECO:0000256" key="10">
    <source>
        <dbReference type="SAM" id="MobiDB-lite"/>
    </source>
</evidence>
<keyword evidence="7 11" id="KW-1133">Transmembrane helix</keyword>
<dbReference type="OrthoDB" id="1666796at2759"/>
<feature type="region of interest" description="Disordered" evidence="10">
    <location>
        <begin position="1"/>
        <end position="124"/>
    </location>
</feature>
<evidence type="ECO:0000256" key="5">
    <source>
        <dbReference type="ARBA" id="ARBA00022729"/>
    </source>
</evidence>
<evidence type="ECO:0000256" key="6">
    <source>
        <dbReference type="ARBA" id="ARBA00022753"/>
    </source>
</evidence>
<evidence type="ECO:0000256" key="11">
    <source>
        <dbReference type="SAM" id="Phobius"/>
    </source>
</evidence>
<feature type="compositionally biased region" description="Low complexity" evidence="10">
    <location>
        <begin position="84"/>
        <end position="96"/>
    </location>
</feature>
<feature type="transmembrane region" description="Helical" evidence="11">
    <location>
        <begin position="1172"/>
        <end position="1192"/>
    </location>
</feature>
<dbReference type="Gramene" id="OMO52291">
    <property type="protein sequence ID" value="OMO52291"/>
    <property type="gene ID" value="CCACVL1_29273"/>
</dbReference>
<comment type="similarity">
    <text evidence="3">Belongs to the nonaspanin (TM9SF) (TC 9.A.2) family.</text>
</comment>
<evidence type="ECO:0000313" key="14">
    <source>
        <dbReference type="Proteomes" id="UP000188268"/>
    </source>
</evidence>
<gene>
    <name evidence="13" type="ORF">CCACVL1_29273</name>
</gene>
<keyword evidence="5" id="KW-0732">Signal</keyword>
<feature type="domain" description="G-patch" evidence="12">
    <location>
        <begin position="723"/>
        <end position="769"/>
    </location>
</feature>
<feature type="transmembrane region" description="Helical" evidence="11">
    <location>
        <begin position="1204"/>
        <end position="1228"/>
    </location>
</feature>
<feature type="transmembrane region" description="Helical" evidence="11">
    <location>
        <begin position="1365"/>
        <end position="1391"/>
    </location>
</feature>
<proteinExistence type="inferred from homology"/>
<feature type="compositionally biased region" description="Polar residues" evidence="10">
    <location>
        <begin position="104"/>
        <end position="120"/>
    </location>
</feature>
<keyword evidence="4 11" id="KW-0812">Transmembrane</keyword>
<feature type="region of interest" description="Disordered" evidence="10">
    <location>
        <begin position="394"/>
        <end position="430"/>
    </location>
</feature>
<accession>A0A1R3G2H2</accession>
<keyword evidence="14" id="KW-1185">Reference proteome</keyword>
<feature type="compositionally biased region" description="Polar residues" evidence="10">
    <location>
        <begin position="66"/>
        <end position="75"/>
    </location>
</feature>
<dbReference type="PANTHER" id="PTHR47423:SF2">
    <property type="entry name" value="PROTEIN SQS1"/>
    <property type="match status" value="1"/>
</dbReference>
<dbReference type="STRING" id="210143.A0A1R3G2H2"/>
<evidence type="ECO:0000256" key="4">
    <source>
        <dbReference type="ARBA" id="ARBA00022692"/>
    </source>
</evidence>
<feature type="compositionally biased region" description="Basic and acidic residues" evidence="10">
    <location>
        <begin position="206"/>
        <end position="222"/>
    </location>
</feature>
<evidence type="ECO:0000256" key="1">
    <source>
        <dbReference type="ARBA" id="ARBA00004337"/>
    </source>
</evidence>
<feature type="compositionally biased region" description="Polar residues" evidence="10">
    <location>
        <begin position="181"/>
        <end position="191"/>
    </location>
</feature>
<dbReference type="OMA" id="GANDIWS"/>
<organism evidence="13 14">
    <name type="scientific">Corchorus capsularis</name>
    <name type="common">Jute</name>
    <dbReference type="NCBI Taxonomy" id="210143"/>
    <lineage>
        <taxon>Eukaryota</taxon>
        <taxon>Viridiplantae</taxon>
        <taxon>Streptophyta</taxon>
        <taxon>Embryophyta</taxon>
        <taxon>Tracheophyta</taxon>
        <taxon>Spermatophyta</taxon>
        <taxon>Magnoliopsida</taxon>
        <taxon>eudicotyledons</taxon>
        <taxon>Gunneridae</taxon>
        <taxon>Pentapetalae</taxon>
        <taxon>rosids</taxon>
        <taxon>malvids</taxon>
        <taxon>Malvales</taxon>
        <taxon>Malvaceae</taxon>
        <taxon>Grewioideae</taxon>
        <taxon>Apeibeae</taxon>
        <taxon>Corchorus</taxon>
    </lineage>
</organism>
<dbReference type="CDD" id="cd02646">
    <property type="entry name" value="R3H_G-patch"/>
    <property type="match status" value="1"/>
</dbReference>
<dbReference type="SMART" id="SM00443">
    <property type="entry name" value="G_patch"/>
    <property type="match status" value="2"/>
</dbReference>
<dbReference type="InterPro" id="IPR034082">
    <property type="entry name" value="R3H_G-patch"/>
</dbReference>
<dbReference type="Pfam" id="PF01424">
    <property type="entry name" value="R3H"/>
    <property type="match status" value="1"/>
</dbReference>
<keyword evidence="9 11" id="KW-0472">Membrane</keyword>
<feature type="region of interest" description="Disordered" evidence="10">
    <location>
        <begin position="681"/>
        <end position="716"/>
    </location>
</feature>
<dbReference type="Proteomes" id="UP000188268">
    <property type="component" value="Unassembled WGS sequence"/>
</dbReference>
<evidence type="ECO:0000256" key="7">
    <source>
        <dbReference type="ARBA" id="ARBA00022989"/>
    </source>
</evidence>
<dbReference type="GO" id="GO:0000139">
    <property type="term" value="C:Golgi membrane"/>
    <property type="evidence" value="ECO:0007669"/>
    <property type="project" value="UniProtKB-SubCell"/>
</dbReference>
<evidence type="ECO:0000313" key="13">
    <source>
        <dbReference type="EMBL" id="OMO52291.1"/>
    </source>
</evidence>
<evidence type="ECO:0000256" key="9">
    <source>
        <dbReference type="ARBA" id="ARBA00023136"/>
    </source>
</evidence>
<feature type="region of interest" description="Disordered" evidence="10">
    <location>
        <begin position="249"/>
        <end position="316"/>
    </location>
</feature>
<name>A0A1R3G2H2_COCAP</name>
<evidence type="ECO:0000256" key="8">
    <source>
        <dbReference type="ARBA" id="ARBA00023034"/>
    </source>
</evidence>
<sequence length="1397" mass="154084">MGGGGGGGNKRRSKNNNSKSSNNKTKSSGGRSRGDPKSSSTRFRNSLFVEGGLLSDWRLDSRGRNKNANSNSGLNSDRAKDSASKNGSSRKSGGRAVPYEYPSLNLQDPESGIQGQNGDNNIDESHPIVLVDSKETQIIAYLDQTTPPKPHQVNYTYDYSSDFVLGDISHRGLGFGDESEATPNRIESSSKQMEEQEGASSGLSSSEKEMDADHGDNSKLDAEVFEEGFANVQSSKKNSGFLSIGGVKLYTEDMSDVETDEDYDGESLDDESSETTDQEEQDGLYESDTSGSLSDDDSDIDEDVAEDYIEGIGGDDSVLDTKWLVGQALEESDDDSSSSSSFDETLEKLGGIALQDASMEYGVKKHKSRKKYNGGANDIWSSALDDLMLVKDPRTVSGKKKPSAKFPRSWPLQEQKSKNSRRLPGEKKKHRKELIAVKRRERMLRRGVDLEQINSKLEQIVLDGTDTYAFQPMHHQDCSQVRKLAAIYRLSSGCQGSGKKRFVMVTRTQYTSLPSSTDKLRLEKLIGAVDEDAELSINGGLSIKSVAAGRSRPEKVGKGSGMKRVNSRNTGKSSEKEGSGKKGSYANQPVSFVSSGLLLSETVEVRTMDSEDTTETPEHKGIVSSSQFGAFEVHTKGFGSKMMAKMGFVEGGGLGKDGQGMAQPIEVIQRPKSLGLGVNFSNTSSESERVHNKTSSASEKRIKGFSDPSRGQNRSFGAFERHTKGFGSKMMAKMGFVEGMGLGKDSQGMVNPLVASRRPKSQGLGASTKSYPHKYAVGDYLSVKVNSLTSIDTEMPFSYYSLPFCKPAEGVKDSAENLGELLMGDRIENSPYRFKMYTNETEIFLCQTDKLSGDDFKLLKKRIDEMYQVNLILDNLPAIRYTRKEGFMLRWTGYPVGVKVQDVYYVFNHLKFKVLVHKYEENVARVMGTGDAAEVIPTIGNGGSDVPGYMVVGFEVVPCSVLHNGNSLKNLKMFDKYPSPIKCESTTVSMPIKEGEPIAFTYEVAFEVSDIKWPSRWDAYLKMEGSKVHWFSILNSLMVITFLAGIVLVIFLRTVRRDLTRYEELDKEAQAQMNEELSGWKLVVGDVFRAPSNPALLCIMVGDGVQILGMAVVTILFAALGFMSPASRGTLISGMLFFYLILGIAAGYVAVRLWRTIGCGDPKGWASVAWKAACFFPGIAFLILTTLNFLLWGSHSTGAIPFSLFVILLLLWFCISVPLTLVGGYFGAKAPHIEYPVRTNQIPREIPAQKYPSWLLVLGAGTLPFGTLFIELFFIMSSIWMGRVYYVFGFLFIVLVLLVVVCAEVSLVLTYMHLCVEDWKWWWKSFFASGSVAIYIFLYSINYLIFDLKSLSGPVSATLYLGYSLFMVLAIMFATGTIGFLSSFWFVHYLFSSVKLD</sequence>
<comment type="caution">
    <text evidence="13">The sequence shown here is derived from an EMBL/GenBank/DDBJ whole genome shotgun (WGS) entry which is preliminary data.</text>
</comment>